<dbReference type="GO" id="GO:0005829">
    <property type="term" value="C:cytosol"/>
    <property type="evidence" value="ECO:0007669"/>
    <property type="project" value="TreeGrafter"/>
</dbReference>
<dbReference type="InterPro" id="IPR036390">
    <property type="entry name" value="WH_DNA-bd_sf"/>
</dbReference>
<reference evidence="2 3" key="1">
    <citation type="journal article" date="2016" name="Appl. Environ. Microbiol.">
        <title>Whole genome relationships among Francisella bacteria of diverse origin define new species and provide specific regions for detection.</title>
        <authorList>
            <person name="Challacombe J.F."/>
            <person name="Petersen J.M."/>
            <person name="Gallegos-Graves V."/>
            <person name="Hodge D."/>
            <person name="Pillai S."/>
            <person name="Kuske C.R."/>
        </authorList>
    </citation>
    <scope>NUCLEOTIDE SEQUENCE [LARGE SCALE GENOMIC DNA]</scope>
    <source>
        <strain evidence="3">TX07-7310</strain>
    </source>
</reference>
<dbReference type="STRING" id="573570.F7310_05210"/>
<dbReference type="PANTHER" id="PTHR33221">
    <property type="entry name" value="WINGED HELIX-TURN-HELIX TRANSCRIPTIONAL REGULATOR, RRF2 FAMILY"/>
    <property type="match status" value="1"/>
</dbReference>
<dbReference type="Gene3D" id="1.10.10.10">
    <property type="entry name" value="Winged helix-like DNA-binding domain superfamily/Winged helix DNA-binding domain"/>
    <property type="match status" value="1"/>
</dbReference>
<name>A0A1L4BSH3_9GAMM</name>
<accession>A0A1L4BSH3</accession>
<dbReference type="AlphaFoldDB" id="A0A1L4BSH3"/>
<gene>
    <name evidence="2" type="ORF">F7310_05210</name>
</gene>
<keyword evidence="3" id="KW-1185">Reference proteome</keyword>
<dbReference type="InterPro" id="IPR000944">
    <property type="entry name" value="Tscrpt_reg_Rrf2"/>
</dbReference>
<dbReference type="GO" id="GO:0003677">
    <property type="term" value="F:DNA binding"/>
    <property type="evidence" value="ECO:0007669"/>
    <property type="project" value="UniProtKB-KW"/>
</dbReference>
<dbReference type="KEGG" id="frx:F7310_05210"/>
<keyword evidence="1" id="KW-0238">DNA-binding</keyword>
<dbReference type="GO" id="GO:0003700">
    <property type="term" value="F:DNA-binding transcription factor activity"/>
    <property type="evidence" value="ECO:0007669"/>
    <property type="project" value="TreeGrafter"/>
</dbReference>
<dbReference type="EMBL" id="CP016796">
    <property type="protein sequence ID" value="API86790.1"/>
    <property type="molecule type" value="Genomic_DNA"/>
</dbReference>
<dbReference type="SUPFAM" id="SSF46785">
    <property type="entry name" value="Winged helix' DNA-binding domain"/>
    <property type="match status" value="1"/>
</dbReference>
<evidence type="ECO:0000256" key="1">
    <source>
        <dbReference type="ARBA" id="ARBA00023125"/>
    </source>
</evidence>
<dbReference type="RefSeq" id="WP_072712297.1">
    <property type="nucleotide sequence ID" value="NZ_CP016796.1"/>
</dbReference>
<dbReference type="PROSITE" id="PS51197">
    <property type="entry name" value="HTH_RRF2_2"/>
    <property type="match status" value="1"/>
</dbReference>
<protein>
    <submittedName>
        <fullName evidence="2">Transcriptional regulator</fullName>
    </submittedName>
</protein>
<evidence type="ECO:0000313" key="2">
    <source>
        <dbReference type="EMBL" id="API86790.1"/>
    </source>
</evidence>
<dbReference type="NCBIfam" id="TIGR00738">
    <property type="entry name" value="rrf2_super"/>
    <property type="match status" value="1"/>
</dbReference>
<dbReference type="Proteomes" id="UP000184222">
    <property type="component" value="Chromosome"/>
</dbReference>
<dbReference type="PANTHER" id="PTHR33221:SF4">
    <property type="entry name" value="HTH-TYPE TRANSCRIPTIONAL REPRESSOR NSRR"/>
    <property type="match status" value="1"/>
</dbReference>
<organism evidence="2 3">
    <name type="scientific">Francisella uliginis</name>
    <dbReference type="NCBI Taxonomy" id="573570"/>
    <lineage>
        <taxon>Bacteria</taxon>
        <taxon>Pseudomonadati</taxon>
        <taxon>Pseudomonadota</taxon>
        <taxon>Gammaproteobacteria</taxon>
        <taxon>Thiotrichales</taxon>
        <taxon>Francisellaceae</taxon>
        <taxon>Francisella</taxon>
    </lineage>
</organism>
<sequence>MNLTSFTDYSLRILIILGSNPMQKYKTKDLVNILDIKLNHATKIINNLSNLNYIQSYKGRFGGISISSEIYDIKLSDIVQNLEPMNIVECFNKDKPLSCPLIPNCKLKFILNEATNDFMKKLGNYKFSDICTIKDDVKSLT</sequence>
<dbReference type="Pfam" id="PF02082">
    <property type="entry name" value="Rrf2"/>
    <property type="match status" value="1"/>
</dbReference>
<evidence type="ECO:0000313" key="3">
    <source>
        <dbReference type="Proteomes" id="UP000184222"/>
    </source>
</evidence>
<dbReference type="OrthoDB" id="9795923at2"/>
<dbReference type="InterPro" id="IPR036388">
    <property type="entry name" value="WH-like_DNA-bd_sf"/>
</dbReference>
<proteinExistence type="predicted"/>